<name>A0A8J4H287_9BACL</name>
<evidence type="ECO:0000259" key="5">
    <source>
        <dbReference type="PROSITE" id="PS51770"/>
    </source>
</evidence>
<dbReference type="InterPro" id="IPR040170">
    <property type="entry name" value="Cytosol_ACT"/>
</dbReference>
<keyword evidence="2 3" id="KW-0378">Hydrolase</keyword>
<protein>
    <submittedName>
        <fullName evidence="6">Putative acyl-CoA thioester hydrolase YkhA</fullName>
    </submittedName>
</protein>
<evidence type="ECO:0000313" key="6">
    <source>
        <dbReference type="EMBL" id="GIQ68266.1"/>
    </source>
</evidence>
<dbReference type="InterPro" id="IPR029069">
    <property type="entry name" value="HotDog_dom_sf"/>
</dbReference>
<evidence type="ECO:0000256" key="2">
    <source>
        <dbReference type="ARBA" id="ARBA00022801"/>
    </source>
</evidence>
<organism evidence="6 7">
    <name type="scientific">Xylanibacillus composti</name>
    <dbReference type="NCBI Taxonomy" id="1572762"/>
    <lineage>
        <taxon>Bacteria</taxon>
        <taxon>Bacillati</taxon>
        <taxon>Bacillota</taxon>
        <taxon>Bacilli</taxon>
        <taxon>Bacillales</taxon>
        <taxon>Paenibacillaceae</taxon>
        <taxon>Xylanibacillus</taxon>
    </lineage>
</organism>
<keyword evidence="7" id="KW-1185">Reference proteome</keyword>
<dbReference type="RefSeq" id="WP_213410878.1">
    <property type="nucleotide sequence ID" value="NZ_BOVK01000014.1"/>
</dbReference>
<dbReference type="Pfam" id="PF03061">
    <property type="entry name" value="4HBT"/>
    <property type="match status" value="1"/>
</dbReference>
<dbReference type="Proteomes" id="UP000677918">
    <property type="component" value="Unassembled WGS sequence"/>
</dbReference>
<dbReference type="GO" id="GO:0009062">
    <property type="term" value="P:fatty acid catabolic process"/>
    <property type="evidence" value="ECO:0007669"/>
    <property type="project" value="TreeGrafter"/>
</dbReference>
<dbReference type="SUPFAM" id="SSF54637">
    <property type="entry name" value="Thioesterase/thiol ester dehydrase-isomerase"/>
    <property type="match status" value="1"/>
</dbReference>
<accession>A0A8J4H287</accession>
<evidence type="ECO:0000256" key="4">
    <source>
        <dbReference type="SAM" id="MobiDB-lite"/>
    </source>
</evidence>
<dbReference type="GO" id="GO:0052816">
    <property type="term" value="F:long-chain fatty acyl-CoA hydrolase activity"/>
    <property type="evidence" value="ECO:0007669"/>
    <property type="project" value="TreeGrafter"/>
</dbReference>
<dbReference type="PANTHER" id="PTHR11049:SF24">
    <property type="entry name" value="CYTOSOLIC ACYL COENZYME A THIOESTER HYDROLASE"/>
    <property type="match status" value="1"/>
</dbReference>
<dbReference type="GO" id="GO:0006637">
    <property type="term" value="P:acyl-CoA metabolic process"/>
    <property type="evidence" value="ECO:0007669"/>
    <property type="project" value="TreeGrafter"/>
</dbReference>
<proteinExistence type="inferred from homology"/>
<evidence type="ECO:0000256" key="3">
    <source>
        <dbReference type="PROSITE-ProRule" id="PRU01106"/>
    </source>
</evidence>
<feature type="domain" description="HotDog ACOT-type" evidence="5">
    <location>
        <begin position="7"/>
        <end position="119"/>
    </location>
</feature>
<reference evidence="6" key="1">
    <citation type="submission" date="2021-04" db="EMBL/GenBank/DDBJ databases">
        <title>Draft genome sequence of Xylanibacillus composti strain K13.</title>
        <authorList>
            <person name="Uke A."/>
            <person name="Chhe C."/>
            <person name="Baramee S."/>
            <person name="Kosugi A."/>
        </authorList>
    </citation>
    <scope>NUCLEOTIDE SEQUENCE</scope>
    <source>
        <strain evidence="6">K13</strain>
    </source>
</reference>
<comment type="caution">
    <text evidence="6">The sequence shown here is derived from an EMBL/GenBank/DDBJ whole genome shotgun (WGS) entry which is preliminary data.</text>
</comment>
<comment type="similarity">
    <text evidence="1">Belongs to the acyl coenzyme A hydrolase family.</text>
</comment>
<dbReference type="Gene3D" id="3.10.129.10">
    <property type="entry name" value="Hotdog Thioesterase"/>
    <property type="match status" value="1"/>
</dbReference>
<dbReference type="CDD" id="cd03442">
    <property type="entry name" value="BFIT_BACH"/>
    <property type="match status" value="1"/>
</dbReference>
<dbReference type="PROSITE" id="PS51770">
    <property type="entry name" value="HOTDOG_ACOT"/>
    <property type="match status" value="1"/>
</dbReference>
<dbReference type="InterPro" id="IPR033120">
    <property type="entry name" value="HOTDOG_ACOT"/>
</dbReference>
<evidence type="ECO:0000313" key="7">
    <source>
        <dbReference type="Proteomes" id="UP000677918"/>
    </source>
</evidence>
<dbReference type="GO" id="GO:0005829">
    <property type="term" value="C:cytosol"/>
    <property type="evidence" value="ECO:0007669"/>
    <property type="project" value="TreeGrafter"/>
</dbReference>
<sequence length="164" mass="18613">MEGKRTSESRTVMTEIILPADTNYHGTVFGGYVMSKIDKVATIASMRHSRSPVVTASSDSLDFLAPIREGEAMILESFVSWTHRSSMEVYVKVQSENLYTGERKLTATSYLTFVALDEANNPVPVPPVVPETEEERRHYQTAAQRYEQRKRRKEQRKSDAATDH</sequence>
<dbReference type="EMBL" id="BOVK01000014">
    <property type="protein sequence ID" value="GIQ68266.1"/>
    <property type="molecule type" value="Genomic_DNA"/>
</dbReference>
<dbReference type="InterPro" id="IPR006683">
    <property type="entry name" value="Thioestr_dom"/>
</dbReference>
<gene>
    <name evidence="6" type="primary">ykhA</name>
    <name evidence="6" type="ORF">XYCOK13_10900</name>
</gene>
<dbReference type="AlphaFoldDB" id="A0A8J4H287"/>
<dbReference type="PANTHER" id="PTHR11049">
    <property type="entry name" value="ACYL COENZYME A THIOESTER HYDROLASE"/>
    <property type="match status" value="1"/>
</dbReference>
<feature type="region of interest" description="Disordered" evidence="4">
    <location>
        <begin position="122"/>
        <end position="164"/>
    </location>
</feature>
<evidence type="ECO:0000256" key="1">
    <source>
        <dbReference type="ARBA" id="ARBA00010458"/>
    </source>
</evidence>